<dbReference type="AlphaFoldDB" id="A0A1J5P7N0"/>
<accession>A0A1J5P7N0</accession>
<name>A0A1J5P7N0_9ZZZZ</name>
<proteinExistence type="predicted"/>
<protein>
    <submittedName>
        <fullName evidence="1">Uncharacterized protein</fullName>
    </submittedName>
</protein>
<gene>
    <name evidence="1" type="ORF">GALL_549900</name>
</gene>
<reference evidence="1" key="1">
    <citation type="submission" date="2016-10" db="EMBL/GenBank/DDBJ databases">
        <title>Sequence of Gallionella enrichment culture.</title>
        <authorList>
            <person name="Poehlein A."/>
            <person name="Muehling M."/>
            <person name="Daniel R."/>
        </authorList>
    </citation>
    <scope>NUCLEOTIDE SEQUENCE</scope>
</reference>
<dbReference type="EMBL" id="MLJW01008983">
    <property type="protein sequence ID" value="OIQ63468.1"/>
    <property type="molecule type" value="Genomic_DNA"/>
</dbReference>
<evidence type="ECO:0000313" key="1">
    <source>
        <dbReference type="EMBL" id="OIQ63468.1"/>
    </source>
</evidence>
<organism evidence="1">
    <name type="scientific">mine drainage metagenome</name>
    <dbReference type="NCBI Taxonomy" id="410659"/>
    <lineage>
        <taxon>unclassified sequences</taxon>
        <taxon>metagenomes</taxon>
        <taxon>ecological metagenomes</taxon>
    </lineage>
</organism>
<comment type="caution">
    <text evidence="1">The sequence shown here is derived from an EMBL/GenBank/DDBJ whole genome shotgun (WGS) entry which is preliminary data.</text>
</comment>
<sequence>MFDRARDAVGPAPEVGAVDLDGFSGRGVPVNHGEATRDRAAVGFRVEAQLLPRQPVHRRHGLDVVHDGVRFGLFVEAAIPPVLADVIDLALGGEVIMLDHRPGGGHQTEGLRERSRGAYRQRTRLARIAKLEIAFRLVINDVVKTTDRKPDVRQLAVRDAGTDLSGDRFDQRDGLVIQIVARGIGAGLFHGPGLCVVRLLWSTSSSFLTVESRSSLLRARMSCRATPMCGRYFSM</sequence>